<organism evidence="1 2">
    <name type="scientific">Purpureocillium lilacinum</name>
    <name type="common">Paecilomyces lilacinus</name>
    <dbReference type="NCBI Taxonomy" id="33203"/>
    <lineage>
        <taxon>Eukaryota</taxon>
        <taxon>Fungi</taxon>
        <taxon>Dikarya</taxon>
        <taxon>Ascomycota</taxon>
        <taxon>Pezizomycotina</taxon>
        <taxon>Sordariomycetes</taxon>
        <taxon>Hypocreomycetidae</taxon>
        <taxon>Hypocreales</taxon>
        <taxon>Ophiocordycipitaceae</taxon>
        <taxon>Purpureocillium</taxon>
    </lineage>
</organism>
<accession>A0ACC4E1U6</accession>
<proteinExistence type="predicted"/>
<evidence type="ECO:0000313" key="2">
    <source>
        <dbReference type="Proteomes" id="UP001638806"/>
    </source>
</evidence>
<reference evidence="1" key="1">
    <citation type="submission" date="2024-12" db="EMBL/GenBank/DDBJ databases">
        <title>Comparative genomics and development of molecular markers within Purpureocillium lilacinum and among Purpureocillium species.</title>
        <authorList>
            <person name="Yeh Z.-Y."/>
            <person name="Ni N.-T."/>
            <person name="Lo P.-H."/>
            <person name="Mushyakhwo K."/>
            <person name="Lin C.-F."/>
            <person name="Nai Y.-S."/>
        </authorList>
    </citation>
    <scope>NUCLEOTIDE SEQUENCE</scope>
    <source>
        <strain evidence="1">NCHU-NPUST-175</strain>
    </source>
</reference>
<dbReference type="Proteomes" id="UP001638806">
    <property type="component" value="Unassembled WGS sequence"/>
</dbReference>
<keyword evidence="2" id="KW-1185">Reference proteome</keyword>
<name>A0ACC4E1U6_PURLI</name>
<comment type="caution">
    <text evidence="1">The sequence shown here is derived from an EMBL/GenBank/DDBJ whole genome shotgun (WGS) entry which is preliminary data.</text>
</comment>
<gene>
    <name evidence="1" type="ORF">ACCO45_003716</name>
</gene>
<dbReference type="EMBL" id="JBGNUJ010000003">
    <property type="protein sequence ID" value="KAL3962193.1"/>
    <property type="molecule type" value="Genomic_DNA"/>
</dbReference>
<evidence type="ECO:0000313" key="1">
    <source>
        <dbReference type="EMBL" id="KAL3962193.1"/>
    </source>
</evidence>
<sequence>MPLGVAKGSEALLSLPLAKRPSEQCCCLHLTRREFQSASSQPSQRTQQRRQPGWPDSAARSPAVCPLTRDTPPTGIAIHAPSREAREQGASPDRGGLQAAASAGLRRPPTGSTESGF</sequence>
<protein>
    <submittedName>
        <fullName evidence="1">Uncharacterized protein</fullName>
    </submittedName>
</protein>